<evidence type="ECO:0000313" key="1">
    <source>
        <dbReference type="EMBL" id="MDH0564390.1"/>
    </source>
</evidence>
<accession>A0AA42I8A8</accession>
<reference evidence="1" key="1">
    <citation type="submission" date="2022-09" db="EMBL/GenBank/DDBJ databases">
        <title>Intensive care unit water sources are persistently colonized with multi-drug resistant bacteria and are the site of extensive horizontal gene transfer of antibiotic resistance genes.</title>
        <authorList>
            <person name="Diorio-Toth L."/>
        </authorList>
    </citation>
    <scope>NUCLEOTIDE SEQUENCE</scope>
    <source>
        <strain evidence="1">GD04005</strain>
    </source>
</reference>
<dbReference type="NCBIfam" id="NF045613">
    <property type="entry name" value="PA1571_fam"/>
    <property type="match status" value="1"/>
</dbReference>
<dbReference type="GeneID" id="80105239"/>
<name>A0AA42I8A8_9GAMM</name>
<organism evidence="1 2">
    <name type="scientific">Acinetobacter courvalinii</name>
    <dbReference type="NCBI Taxonomy" id="280147"/>
    <lineage>
        <taxon>Bacteria</taxon>
        <taxon>Pseudomonadati</taxon>
        <taxon>Pseudomonadota</taxon>
        <taxon>Gammaproteobacteria</taxon>
        <taxon>Moraxellales</taxon>
        <taxon>Moraxellaceae</taxon>
        <taxon>Acinetobacter</taxon>
    </lineage>
</organism>
<dbReference type="Proteomes" id="UP001159329">
    <property type="component" value="Unassembled WGS sequence"/>
</dbReference>
<gene>
    <name evidence="1" type="ORF">N7644_11940</name>
</gene>
<dbReference type="AlphaFoldDB" id="A0AA42I8A8"/>
<dbReference type="EMBL" id="JAOEEO010000003">
    <property type="protein sequence ID" value="MDH0564390.1"/>
    <property type="molecule type" value="Genomic_DNA"/>
</dbReference>
<dbReference type="RefSeq" id="WP_104021909.1">
    <property type="nucleotide sequence ID" value="NZ_BMDA01000003.1"/>
</dbReference>
<proteinExistence type="predicted"/>
<sequence length="57" mass="6505">MNVTERLVSHGFKHVLDSTPVNTCYMVDSQGKEVQITTAMIRSACHQLLQRCRTIKK</sequence>
<protein>
    <submittedName>
        <fullName evidence="1">Uncharacterized protein</fullName>
    </submittedName>
</protein>
<evidence type="ECO:0000313" key="2">
    <source>
        <dbReference type="Proteomes" id="UP001159329"/>
    </source>
</evidence>
<comment type="caution">
    <text evidence="1">The sequence shown here is derived from an EMBL/GenBank/DDBJ whole genome shotgun (WGS) entry which is preliminary data.</text>
</comment>
<dbReference type="InterPro" id="IPR054635">
    <property type="entry name" value="PA1571-like"/>
</dbReference>